<keyword evidence="6" id="KW-1015">Disulfide bond</keyword>
<feature type="chain" id="PRO_5031504200" description="Peptidase A1 domain-containing protein" evidence="7">
    <location>
        <begin position="18"/>
        <end position="387"/>
    </location>
</feature>
<dbReference type="GO" id="GO:0004190">
    <property type="term" value="F:aspartic-type endopeptidase activity"/>
    <property type="evidence" value="ECO:0007669"/>
    <property type="project" value="UniProtKB-KW"/>
</dbReference>
<keyword evidence="7" id="KW-0732">Signal</keyword>
<sequence>MSSLRLLAFATVGLVGAVLHVPLTRQPKTLATFNAARARRRAKRVPELDLTSLRSPFVLLSDYSDLEYFGLVEIGTPPQRFQVVYDSGSDNLWVPSKSCTNCKTNGSFYDSAASSTYEPDGEEMNIQYGTGNCTGFLDNDTVIVGGLTIPNLTFAEVTQEDESVFGDAPFDGILGLGLEGAVDGVTDAMTALKERGLIDHDVFAFFLAKDAPGSTLTLGGVDPSFFSSSIHYAPLAWYAPVLQYWLIEVSRVGIERESRGHNACGPESFFSPMCPSLLDTGTSLIVLPENVHTDKFLQHIGTVNPDCSNLHELPTIFFLINGVTFPLEPVDYVLEYEGECVLGIETGAPFWILGDVFIRKYYTVWDRENLQIGFALAKAPSELVLFA</sequence>
<evidence type="ECO:0000256" key="5">
    <source>
        <dbReference type="PIRSR" id="PIRSR601461-1"/>
    </source>
</evidence>
<evidence type="ECO:0000259" key="8">
    <source>
        <dbReference type="PROSITE" id="PS51767"/>
    </source>
</evidence>
<organism evidence="9">
    <name type="scientific">Noctiluca scintillans</name>
    <name type="common">Sea sparkle</name>
    <name type="synonym">Red tide dinoflagellate</name>
    <dbReference type="NCBI Taxonomy" id="2966"/>
    <lineage>
        <taxon>Eukaryota</taxon>
        <taxon>Sar</taxon>
        <taxon>Alveolata</taxon>
        <taxon>Dinophyceae</taxon>
        <taxon>Noctilucales</taxon>
        <taxon>Noctilucaceae</taxon>
        <taxon>Noctiluca</taxon>
    </lineage>
</organism>
<feature type="active site" evidence="5">
    <location>
        <position position="279"/>
    </location>
</feature>
<feature type="signal peptide" evidence="7">
    <location>
        <begin position="1"/>
        <end position="17"/>
    </location>
</feature>
<name>A0A7S1ABP1_NOCSC</name>
<dbReference type="PRINTS" id="PR00792">
    <property type="entry name" value="PEPSIN"/>
</dbReference>
<feature type="domain" description="Peptidase A1" evidence="8">
    <location>
        <begin position="68"/>
        <end position="375"/>
    </location>
</feature>
<dbReference type="PROSITE" id="PS51767">
    <property type="entry name" value="PEPTIDASE_A1"/>
    <property type="match status" value="1"/>
</dbReference>
<dbReference type="InterPro" id="IPR021109">
    <property type="entry name" value="Peptidase_aspartic_dom_sf"/>
</dbReference>
<reference evidence="9" key="1">
    <citation type="submission" date="2021-01" db="EMBL/GenBank/DDBJ databases">
        <authorList>
            <person name="Corre E."/>
            <person name="Pelletier E."/>
            <person name="Niang G."/>
            <person name="Scheremetjew M."/>
            <person name="Finn R."/>
            <person name="Kale V."/>
            <person name="Holt S."/>
            <person name="Cochrane G."/>
            <person name="Meng A."/>
            <person name="Brown T."/>
            <person name="Cohen L."/>
        </authorList>
    </citation>
    <scope>NUCLEOTIDE SEQUENCE</scope>
</reference>
<dbReference type="Gene3D" id="2.40.70.10">
    <property type="entry name" value="Acid Proteases"/>
    <property type="match status" value="2"/>
</dbReference>
<keyword evidence="2" id="KW-0645">Protease</keyword>
<evidence type="ECO:0000256" key="4">
    <source>
        <dbReference type="ARBA" id="ARBA00022801"/>
    </source>
</evidence>
<keyword evidence="3" id="KW-0064">Aspartyl protease</keyword>
<dbReference type="AlphaFoldDB" id="A0A7S1ABP1"/>
<evidence type="ECO:0000256" key="7">
    <source>
        <dbReference type="SAM" id="SignalP"/>
    </source>
</evidence>
<dbReference type="GO" id="GO:0016485">
    <property type="term" value="P:protein processing"/>
    <property type="evidence" value="ECO:0007669"/>
    <property type="project" value="UniProtKB-ARBA"/>
</dbReference>
<evidence type="ECO:0000256" key="3">
    <source>
        <dbReference type="ARBA" id="ARBA00022750"/>
    </source>
</evidence>
<dbReference type="PANTHER" id="PTHR47966:SF51">
    <property type="entry name" value="BETA-SITE APP-CLEAVING ENZYME, ISOFORM A-RELATED"/>
    <property type="match status" value="1"/>
</dbReference>
<comment type="similarity">
    <text evidence="1">Belongs to the peptidase A1 family.</text>
</comment>
<accession>A0A7S1ABP1</accession>
<dbReference type="InterPro" id="IPR033121">
    <property type="entry name" value="PEPTIDASE_A1"/>
</dbReference>
<feature type="active site" evidence="5">
    <location>
        <position position="86"/>
    </location>
</feature>
<dbReference type="Pfam" id="PF00026">
    <property type="entry name" value="Asp"/>
    <property type="match status" value="1"/>
</dbReference>
<dbReference type="FunFam" id="2.40.70.10:FF:000115">
    <property type="entry name" value="Lysosomal aspartic protease"/>
    <property type="match status" value="1"/>
</dbReference>
<evidence type="ECO:0000256" key="1">
    <source>
        <dbReference type="ARBA" id="ARBA00007447"/>
    </source>
</evidence>
<dbReference type="SUPFAM" id="SSF50630">
    <property type="entry name" value="Acid proteases"/>
    <property type="match status" value="1"/>
</dbReference>
<gene>
    <name evidence="9" type="ORF">NSCI0253_LOCUS23373</name>
</gene>
<dbReference type="EMBL" id="HBFQ01033220">
    <property type="protein sequence ID" value="CAD8849023.1"/>
    <property type="molecule type" value="Transcribed_RNA"/>
</dbReference>
<evidence type="ECO:0000256" key="2">
    <source>
        <dbReference type="ARBA" id="ARBA00022670"/>
    </source>
</evidence>
<feature type="disulfide bond" evidence="6">
    <location>
        <begin position="307"/>
        <end position="340"/>
    </location>
</feature>
<proteinExistence type="inferred from homology"/>
<dbReference type="InterPro" id="IPR001461">
    <property type="entry name" value="Aspartic_peptidase_A1"/>
</dbReference>
<evidence type="ECO:0000256" key="6">
    <source>
        <dbReference type="PIRSR" id="PIRSR601461-2"/>
    </source>
</evidence>
<protein>
    <recommendedName>
        <fullName evidence="8">Peptidase A1 domain-containing protein</fullName>
    </recommendedName>
</protein>
<keyword evidence="4" id="KW-0378">Hydrolase</keyword>
<evidence type="ECO:0000313" key="9">
    <source>
        <dbReference type="EMBL" id="CAD8849023.1"/>
    </source>
</evidence>
<dbReference type="PANTHER" id="PTHR47966">
    <property type="entry name" value="BETA-SITE APP-CLEAVING ENZYME, ISOFORM A-RELATED"/>
    <property type="match status" value="1"/>
</dbReference>